<gene>
    <name evidence="2" type="ORF">BXY45_12554</name>
</gene>
<proteinExistence type="predicted"/>
<dbReference type="InterPro" id="IPR035959">
    <property type="entry name" value="RutC-like_sf"/>
</dbReference>
<evidence type="ECO:0000259" key="1">
    <source>
        <dbReference type="Pfam" id="PF24705"/>
    </source>
</evidence>
<keyword evidence="3" id="KW-1185">Reference proteome</keyword>
<reference evidence="2 3" key="1">
    <citation type="submission" date="2018-03" db="EMBL/GenBank/DDBJ databases">
        <title>Genomic Encyclopedia of Archaeal and Bacterial Type Strains, Phase II (KMG-II): from individual species to whole genera.</title>
        <authorList>
            <person name="Goeker M."/>
        </authorList>
    </citation>
    <scope>NUCLEOTIDE SEQUENCE [LARGE SCALE GENOMIC DNA]</scope>
    <source>
        <strain evidence="2 3">DSM 44889</strain>
    </source>
</reference>
<comment type="caution">
    <text evidence="2">The sequence shown here is derived from an EMBL/GenBank/DDBJ whole genome shotgun (WGS) entry which is preliminary data.</text>
</comment>
<name>A0A316AI47_9ACTN</name>
<dbReference type="SUPFAM" id="SSF55298">
    <property type="entry name" value="YjgF-like"/>
    <property type="match status" value="1"/>
</dbReference>
<dbReference type="Pfam" id="PF24705">
    <property type="entry name" value="DUF7668"/>
    <property type="match status" value="1"/>
</dbReference>
<evidence type="ECO:0000313" key="3">
    <source>
        <dbReference type="Proteomes" id="UP000245469"/>
    </source>
</evidence>
<protein>
    <recommendedName>
        <fullName evidence="1">DUF7668 domain-containing protein</fullName>
    </recommendedName>
</protein>
<evidence type="ECO:0000313" key="2">
    <source>
        <dbReference type="EMBL" id="PWJ49587.1"/>
    </source>
</evidence>
<sequence>MRLVHGSHPCLTHEWRRGRALVTGGFIQLSLYISGEPSQELPPFNIVVATADPGGAHLDQDPAAPASPAQCVVLLTTTAGNHREMALHAGDVDAVIDALDRPAHEEDEEEDGPRWEVREVQVVGRPPADAGGNARHPGDAAAQLALSWNDVQERLRGEQMSLAGIKELTVRTSDFPAARAQASALSRWLRQAGAAEHVYFVAVDEGNLAGAVVEMEVRATQSTFNGGEPPVLADDPVEPIPEHLRPALRAELDALVRGERPEMMEAVEEYGEDGTTLVIQPEEIWDYKDSSAVWMDSGGWWVDVPLWTVTECPSELRAELEVDPSGEVTLIQVRVP</sequence>
<dbReference type="InterPro" id="IPR056085">
    <property type="entry name" value="DUF7668"/>
</dbReference>
<dbReference type="Proteomes" id="UP000245469">
    <property type="component" value="Unassembled WGS sequence"/>
</dbReference>
<feature type="domain" description="DUF7668" evidence="1">
    <location>
        <begin position="251"/>
        <end position="335"/>
    </location>
</feature>
<organism evidence="2 3">
    <name type="scientific">Quadrisphaera granulorum</name>
    <dbReference type="NCBI Taxonomy" id="317664"/>
    <lineage>
        <taxon>Bacteria</taxon>
        <taxon>Bacillati</taxon>
        <taxon>Actinomycetota</taxon>
        <taxon>Actinomycetes</taxon>
        <taxon>Kineosporiales</taxon>
        <taxon>Kineosporiaceae</taxon>
        <taxon>Quadrisphaera</taxon>
    </lineage>
</organism>
<accession>A0A316AI47</accession>
<dbReference type="AlphaFoldDB" id="A0A316AI47"/>
<dbReference type="EMBL" id="QGDQ01000025">
    <property type="protein sequence ID" value="PWJ49587.1"/>
    <property type="molecule type" value="Genomic_DNA"/>
</dbReference>